<dbReference type="PANTHER" id="PTHR45738:SF5">
    <property type="entry name" value="POLYPHOSPHOINOSITIDE PHOSPHATASE"/>
    <property type="match status" value="1"/>
</dbReference>
<dbReference type="PROSITE" id="PS50275">
    <property type="entry name" value="SAC"/>
    <property type="match status" value="1"/>
</dbReference>
<feature type="compositionally biased region" description="Basic and acidic residues" evidence="4">
    <location>
        <begin position="808"/>
        <end position="818"/>
    </location>
</feature>
<keyword evidence="3" id="KW-0472">Membrane</keyword>
<dbReference type="OrthoDB" id="405996at2759"/>
<dbReference type="Gene3D" id="1.10.10.10">
    <property type="entry name" value="Winged helix-like DNA-binding domain superfamily/Winged helix DNA-binding domain"/>
    <property type="match status" value="1"/>
</dbReference>
<dbReference type="InterPro" id="IPR036388">
    <property type="entry name" value="WH-like_DNA-bd_sf"/>
</dbReference>
<evidence type="ECO:0000259" key="6">
    <source>
        <dbReference type="PROSITE" id="PS50275"/>
    </source>
</evidence>
<dbReference type="InterPro" id="IPR036390">
    <property type="entry name" value="WH_DNA-bd_sf"/>
</dbReference>
<accession>A0A6A5CDP4</accession>
<gene>
    <name evidence="7" type="ORF">FDP41_000251</name>
</gene>
<feature type="compositionally biased region" description="Polar residues" evidence="4">
    <location>
        <begin position="32"/>
        <end position="43"/>
    </location>
</feature>
<proteinExistence type="predicted"/>
<dbReference type="GO" id="GO:0043813">
    <property type="term" value="F:phosphatidylinositol-3,5-bisphosphate 5-phosphatase activity"/>
    <property type="evidence" value="ECO:0007669"/>
    <property type="project" value="InterPro"/>
</dbReference>
<dbReference type="RefSeq" id="XP_044569925.1">
    <property type="nucleotide sequence ID" value="XM_044705712.1"/>
</dbReference>
<dbReference type="Pfam" id="PF04784">
    <property type="entry name" value="DUF547"/>
    <property type="match status" value="1"/>
</dbReference>
<dbReference type="GO" id="GO:0012505">
    <property type="term" value="C:endomembrane system"/>
    <property type="evidence" value="ECO:0007669"/>
    <property type="project" value="UniProtKB-SubCell"/>
</dbReference>
<reference evidence="7 8" key="1">
    <citation type="journal article" date="2019" name="Sci. Rep.">
        <title>Nanopore sequencing improves the draft genome of the human pathogenic amoeba Naegleria fowleri.</title>
        <authorList>
            <person name="Liechti N."/>
            <person name="Schurch N."/>
            <person name="Bruggmann R."/>
            <person name="Wittwer M."/>
        </authorList>
    </citation>
    <scope>NUCLEOTIDE SEQUENCE [LARGE SCALE GENOMIC DNA]</scope>
    <source>
        <strain evidence="7 8">ATCC 30894</strain>
    </source>
</reference>
<dbReference type="SUPFAM" id="SSF46785">
    <property type="entry name" value="Winged helix' DNA-binding domain"/>
    <property type="match status" value="1"/>
</dbReference>
<dbReference type="InterPro" id="IPR000591">
    <property type="entry name" value="DEP_dom"/>
</dbReference>
<dbReference type="InterPro" id="IPR002013">
    <property type="entry name" value="SAC_dom"/>
</dbReference>
<feature type="compositionally biased region" description="Polar residues" evidence="4">
    <location>
        <begin position="343"/>
        <end position="352"/>
    </location>
</feature>
<dbReference type="VEuPathDB" id="AmoebaDB:NfTy_024600"/>
<dbReference type="Pfam" id="PF00610">
    <property type="entry name" value="DEP"/>
    <property type="match status" value="1"/>
</dbReference>
<dbReference type="VEuPathDB" id="AmoebaDB:NF0060830"/>
<evidence type="ECO:0000256" key="1">
    <source>
        <dbReference type="ARBA" id="ARBA00004308"/>
    </source>
</evidence>
<evidence type="ECO:0000256" key="3">
    <source>
        <dbReference type="ARBA" id="ARBA00023136"/>
    </source>
</evidence>
<feature type="region of interest" description="Disordered" evidence="4">
    <location>
        <begin position="332"/>
        <end position="363"/>
    </location>
</feature>
<evidence type="ECO:0000256" key="2">
    <source>
        <dbReference type="ARBA" id="ARBA00022801"/>
    </source>
</evidence>
<comment type="caution">
    <text evidence="7">The sequence shown here is derived from an EMBL/GenBank/DDBJ whole genome shotgun (WGS) entry which is preliminary data.</text>
</comment>
<evidence type="ECO:0000259" key="5">
    <source>
        <dbReference type="PROSITE" id="PS50186"/>
    </source>
</evidence>
<feature type="region of interest" description="Disordered" evidence="4">
    <location>
        <begin position="32"/>
        <end position="77"/>
    </location>
</feature>
<dbReference type="PANTHER" id="PTHR45738">
    <property type="entry name" value="POLYPHOSPHOINOSITIDE PHOSPHATASE"/>
    <property type="match status" value="1"/>
</dbReference>
<dbReference type="CDD" id="cd04371">
    <property type="entry name" value="DEP"/>
    <property type="match status" value="1"/>
</dbReference>
<feature type="region of interest" description="Disordered" evidence="4">
    <location>
        <begin position="806"/>
        <end position="844"/>
    </location>
</feature>
<evidence type="ECO:0000256" key="4">
    <source>
        <dbReference type="SAM" id="MobiDB-lite"/>
    </source>
</evidence>
<name>A0A6A5CDP4_NAEFO</name>
<dbReference type="PROSITE" id="PS50186">
    <property type="entry name" value="DEP"/>
    <property type="match status" value="1"/>
</dbReference>
<dbReference type="OMA" id="PYITPEN"/>
<protein>
    <recommendedName>
        <fullName evidence="9">SAC domain-containing protein</fullName>
    </recommendedName>
</protein>
<feature type="domain" description="SAC" evidence="6">
    <location>
        <begin position="244"/>
        <end position="680"/>
    </location>
</feature>
<organism evidence="7 8">
    <name type="scientific">Naegleria fowleri</name>
    <name type="common">Brain eating amoeba</name>
    <dbReference type="NCBI Taxonomy" id="5763"/>
    <lineage>
        <taxon>Eukaryota</taxon>
        <taxon>Discoba</taxon>
        <taxon>Heterolobosea</taxon>
        <taxon>Tetramitia</taxon>
        <taxon>Eutetramitia</taxon>
        <taxon>Vahlkampfiidae</taxon>
        <taxon>Naegleria</taxon>
    </lineage>
</organism>
<dbReference type="GeneID" id="68107469"/>
<dbReference type="InterPro" id="IPR006869">
    <property type="entry name" value="DUF547"/>
</dbReference>
<keyword evidence="8" id="KW-1185">Reference proteome</keyword>
<sequence length="1601" mass="186471">MFRSSTLCARDYHQPEEEAILTSLYQYDSTRLNNNTASNSDAQTGGEDIPQYDDENGNSRNDHRQTNDLQNVLPKESSFDPSLECEYKQIRYNFGKYCHFTLYEAYNRFYLVGCDSSKTKYKLLKIDKIPSTTTAECEITDYFNEDAGEYTLNQINDLLNMVKLAMKSIQQDLKLHTNHIYGILGFVELKLSYYMVIITGREKVGTIGNASVYEIKDTKLIHLGVSKTVLKQDYLIEEKYKELFNGINLHQDFYFSYHYDLSKTLQQNSKAVVVGIEEEVNSTFHSDMFVWNTHLMEPLKRANLVKWMCPCIHGHFIQSKISMSLTDYEKRYNTSPKNHRTPTFRNSPAKGNSSHDDLKSTPRTGNSNISIVLTVIARRSRFYAGTRYLKRGISDSGHVANHVEIEQMVYESNHHLFKHQSQGAFSSFVQVRGSIPLHWSQSTATTTTMTTMTTIVDENDQKNTTTTTTKASTSNLLSKPNIIITKFDPLYETTLKHFNILMERHEGIPIMCLDLVKMKEKKPREMILGEKFKNSIEYLNKNIYGKLYRSNHQRQNSRNESPIEYIPFDFRTAIKDKPEKALNELHAIAENHVRKCKFFVTSRYGKVIQKQQGILRTNCIDCLDRTGVAQYIIAKYVLGEQLCALGIIESPHLVHHGQLILILLQMYEQVSDHIAIQYSGSKTVSVDIHNRGGVLADLMTNMKRYYSSNFKDEWKQHAINIFLGNFKPSFHIRLFGVHLWDLESGDIYLHNENETRSILMDLEEEEEDTQNTYFDETYNPRQVTNLLDDENLDQLSLTINSEVEEDIPDKRVQSEESKNLSPNLNKNGSHEKDLVKLSSSPNQTPEQAASLFKTIMNSMKLTPSTDTKFQTLTVLPQGEILRSLEGRMSNEHTNMSQEILRDFYNKDANSIYNNVTNMRYIERNVIQSYDMDIYTNYTSEFNNELIEERNMSTISMGRSHEYNQYISQYFKENIFEDKNDFNSLAVSLHNQTLYGQYTKYQHDISFMSRKEVSKINTYKQLVSNEKKTKISTIDGPLSELSSVSLLYRDDVHVLNKMKKFFPLACEVNQLVSHLHYVVSYLKNNLTLLDRVRYPKQNDYSTSLYQLLKGKIYRKCFEAKEAVDLLLAFNENCSNSDLQKPMILIHIESRKQAVEFFETLLECNVIHHVNYGISFMDGYYLYRFSSDNPVRVLNMSLPLSDVFHYIDSIETIRTRCEPNQVLYKLMECLRQMYQEMFPKYDKFNFRCNSFFKTLAQHSRKIVCTNPVYVTRLLPLCHELSRIDLSSLIDVHEEKNERLRFKTFFLNLFLTLFYHSLLIMGSSSKYRIIGNNATYIFYNRMAYNVDGLIFSLSDIRDGILRGNKRYANGIVTDPVSNPNSNQPPPVGYCNRILLSPFQMGNSYQVLNYHRSSSTESESHESVGHDITSSSVNSSHEAAFDRRSRFLSFYANYVDLRLLFVIHRYAELLWNEKSQISILPNSQQLKNMRMRNCCTLLPYITPENFESFLRKETELFLLQHIKIMSDFNTTSSQASNLIILPRIFRTYRESFGYTLQDISRNLIEKCMNYQSENEPHSKAFNMLREQLRHVHKNSHIYTVKEEEI</sequence>
<keyword evidence="2" id="KW-0378">Hydrolase</keyword>
<dbReference type="GO" id="GO:0035556">
    <property type="term" value="P:intracellular signal transduction"/>
    <property type="evidence" value="ECO:0007669"/>
    <property type="project" value="InterPro"/>
</dbReference>
<evidence type="ECO:0000313" key="7">
    <source>
        <dbReference type="EMBL" id="KAF0985212.1"/>
    </source>
</evidence>
<evidence type="ECO:0008006" key="9">
    <source>
        <dbReference type="Google" id="ProtNLM"/>
    </source>
</evidence>
<dbReference type="SMART" id="SM00049">
    <property type="entry name" value="DEP"/>
    <property type="match status" value="1"/>
</dbReference>
<dbReference type="Proteomes" id="UP000444721">
    <property type="component" value="Unassembled WGS sequence"/>
</dbReference>
<dbReference type="GO" id="GO:0046856">
    <property type="term" value="P:phosphatidylinositol dephosphorylation"/>
    <property type="evidence" value="ECO:0007669"/>
    <property type="project" value="InterPro"/>
</dbReference>
<dbReference type="EMBL" id="VFQX01000001">
    <property type="protein sequence ID" value="KAF0985212.1"/>
    <property type="molecule type" value="Genomic_DNA"/>
</dbReference>
<evidence type="ECO:0000313" key="8">
    <source>
        <dbReference type="Proteomes" id="UP000444721"/>
    </source>
</evidence>
<comment type="subcellular location">
    <subcellularLocation>
        <location evidence="1">Endomembrane system</location>
    </subcellularLocation>
</comment>
<feature type="domain" description="DEP" evidence="5">
    <location>
        <begin position="1112"/>
        <end position="1185"/>
    </location>
</feature>
<dbReference type="VEuPathDB" id="AmoebaDB:FDP41_000251"/>
<dbReference type="Pfam" id="PF02383">
    <property type="entry name" value="Syja_N"/>
    <property type="match status" value="1"/>
</dbReference>
<dbReference type="InterPro" id="IPR043573">
    <property type="entry name" value="Fig4-like"/>
</dbReference>